<accession>U5G3B2</accession>
<evidence type="ECO:0000256" key="1">
    <source>
        <dbReference type="ARBA" id="ARBA00022860"/>
    </source>
</evidence>
<sequence length="141" mass="16546">MMIPPMMISQQASDREEKIRYNDDIRNRTAATFIQSCWRQLLARKELQRLQKEAMELSIQLVGDSRTNHLEERGNDMIQERSNSDFDVKCATIQFYGNSHNSQSDRWIELNVYVESPDMLSYLGLNYQVNRSSGRHRNTGQ</sequence>
<reference evidence="2 3" key="1">
    <citation type="journal article" date="2006" name="Science">
        <title>The genome of black cottonwood, Populus trichocarpa (Torr. &amp; Gray).</title>
        <authorList>
            <person name="Tuskan G.A."/>
            <person name="Difazio S."/>
            <person name="Jansson S."/>
            <person name="Bohlmann J."/>
            <person name="Grigoriev I."/>
            <person name="Hellsten U."/>
            <person name="Putnam N."/>
            <person name="Ralph S."/>
            <person name="Rombauts S."/>
            <person name="Salamov A."/>
            <person name="Schein J."/>
            <person name="Sterck L."/>
            <person name="Aerts A."/>
            <person name="Bhalerao R.R."/>
            <person name="Bhalerao R.P."/>
            <person name="Blaudez D."/>
            <person name="Boerjan W."/>
            <person name="Brun A."/>
            <person name="Brunner A."/>
            <person name="Busov V."/>
            <person name="Campbell M."/>
            <person name="Carlson J."/>
            <person name="Chalot M."/>
            <person name="Chapman J."/>
            <person name="Chen G.L."/>
            <person name="Cooper D."/>
            <person name="Coutinho P.M."/>
            <person name="Couturier J."/>
            <person name="Covert S."/>
            <person name="Cronk Q."/>
            <person name="Cunningham R."/>
            <person name="Davis J."/>
            <person name="Degroeve S."/>
            <person name="Dejardin A."/>
            <person name="Depamphilis C."/>
            <person name="Detter J."/>
            <person name="Dirks B."/>
            <person name="Dubchak I."/>
            <person name="Duplessis S."/>
            <person name="Ehlting J."/>
            <person name="Ellis B."/>
            <person name="Gendler K."/>
            <person name="Goodstein D."/>
            <person name="Gribskov M."/>
            <person name="Grimwood J."/>
            <person name="Groover A."/>
            <person name="Gunter L."/>
            <person name="Hamberger B."/>
            <person name="Heinze B."/>
            <person name="Helariutta Y."/>
            <person name="Henrissat B."/>
            <person name="Holligan D."/>
            <person name="Holt R."/>
            <person name="Huang W."/>
            <person name="Islam-Faridi N."/>
            <person name="Jones S."/>
            <person name="Jones-Rhoades M."/>
            <person name="Jorgensen R."/>
            <person name="Joshi C."/>
            <person name="Kangasjarvi J."/>
            <person name="Karlsson J."/>
            <person name="Kelleher C."/>
            <person name="Kirkpatrick R."/>
            <person name="Kirst M."/>
            <person name="Kohler A."/>
            <person name="Kalluri U."/>
            <person name="Larimer F."/>
            <person name="Leebens-Mack J."/>
            <person name="Leple J.C."/>
            <person name="Locascio P."/>
            <person name="Lou Y."/>
            <person name="Lucas S."/>
            <person name="Martin F."/>
            <person name="Montanini B."/>
            <person name="Napoli C."/>
            <person name="Nelson D.R."/>
            <person name="Nelson C."/>
            <person name="Nieminen K."/>
            <person name="Nilsson O."/>
            <person name="Pereda V."/>
            <person name="Peter G."/>
            <person name="Philippe R."/>
            <person name="Pilate G."/>
            <person name="Poliakov A."/>
            <person name="Razumovskaya J."/>
            <person name="Richardson P."/>
            <person name="Rinaldi C."/>
            <person name="Ritland K."/>
            <person name="Rouze P."/>
            <person name="Ryaboy D."/>
            <person name="Schmutz J."/>
            <person name="Schrader J."/>
            <person name="Segerman B."/>
            <person name="Shin H."/>
            <person name="Siddiqui A."/>
            <person name="Sterky F."/>
            <person name="Terry A."/>
            <person name="Tsai C.J."/>
            <person name="Uberbacher E."/>
            <person name="Unneberg P."/>
            <person name="Vahala J."/>
            <person name="Wall K."/>
            <person name="Wessler S."/>
            <person name="Yang G."/>
            <person name="Yin T."/>
            <person name="Douglas C."/>
            <person name="Marra M."/>
            <person name="Sandberg G."/>
            <person name="Van de Peer Y."/>
            <person name="Rokhsar D."/>
        </authorList>
    </citation>
    <scope>NUCLEOTIDE SEQUENCE [LARGE SCALE GENOMIC DNA]</scope>
    <source>
        <strain evidence="3">cv. Nisqually</strain>
    </source>
</reference>
<evidence type="ECO:0000313" key="2">
    <source>
        <dbReference type="EMBL" id="PNT14465.1"/>
    </source>
</evidence>
<dbReference type="InParanoid" id="U5G3B2"/>
<name>U5G3B2_POPTR</name>
<dbReference type="CDD" id="cd23767">
    <property type="entry name" value="IQCD"/>
    <property type="match status" value="1"/>
</dbReference>
<dbReference type="HOGENOM" id="CLU_1828622_0_0_1"/>
<keyword evidence="1" id="KW-0112">Calmodulin-binding</keyword>
<dbReference type="InterPro" id="IPR000048">
    <property type="entry name" value="IQ_motif_EF-hand-BS"/>
</dbReference>
<protein>
    <submittedName>
        <fullName evidence="2">Uncharacterized protein</fullName>
    </submittedName>
</protein>
<dbReference type="Pfam" id="PF00612">
    <property type="entry name" value="IQ"/>
    <property type="match status" value="1"/>
</dbReference>
<dbReference type="Gene3D" id="1.20.5.190">
    <property type="match status" value="1"/>
</dbReference>
<organism evidence="2 3">
    <name type="scientific">Populus trichocarpa</name>
    <name type="common">Western balsam poplar</name>
    <name type="synonym">Populus balsamifera subsp. trichocarpa</name>
    <dbReference type="NCBI Taxonomy" id="3694"/>
    <lineage>
        <taxon>Eukaryota</taxon>
        <taxon>Viridiplantae</taxon>
        <taxon>Streptophyta</taxon>
        <taxon>Embryophyta</taxon>
        <taxon>Tracheophyta</taxon>
        <taxon>Spermatophyta</taxon>
        <taxon>Magnoliopsida</taxon>
        <taxon>eudicotyledons</taxon>
        <taxon>Gunneridae</taxon>
        <taxon>Pentapetalae</taxon>
        <taxon>rosids</taxon>
        <taxon>fabids</taxon>
        <taxon>Malpighiales</taxon>
        <taxon>Salicaceae</taxon>
        <taxon>Saliceae</taxon>
        <taxon>Populus</taxon>
    </lineage>
</organism>
<dbReference type="AlphaFoldDB" id="U5G3B2"/>
<keyword evidence="3" id="KW-1185">Reference proteome</keyword>
<dbReference type="PROSITE" id="PS50096">
    <property type="entry name" value="IQ"/>
    <property type="match status" value="1"/>
</dbReference>
<proteinExistence type="predicted"/>
<dbReference type="EMBL" id="CM009299">
    <property type="protein sequence ID" value="PNT14465.1"/>
    <property type="molecule type" value="Genomic_DNA"/>
</dbReference>
<gene>
    <name evidence="2" type="ORF">POPTR_010G032300</name>
</gene>
<dbReference type="GO" id="GO:0005516">
    <property type="term" value="F:calmodulin binding"/>
    <property type="evidence" value="ECO:0007669"/>
    <property type="project" value="UniProtKB-KW"/>
</dbReference>
<dbReference type="Proteomes" id="UP000006729">
    <property type="component" value="Chromosome 10"/>
</dbReference>
<evidence type="ECO:0000313" key="3">
    <source>
        <dbReference type="Proteomes" id="UP000006729"/>
    </source>
</evidence>